<dbReference type="Proteomes" id="UP000232688">
    <property type="component" value="Unassembled WGS sequence"/>
</dbReference>
<evidence type="ECO:0000313" key="2">
    <source>
        <dbReference type="Proteomes" id="UP000232688"/>
    </source>
</evidence>
<dbReference type="VEuPathDB" id="FungiDB:RhiirFUN_017125"/>
<name>A0A2N0QXM8_9GLOM</name>
<evidence type="ECO:0000313" key="1">
    <source>
        <dbReference type="EMBL" id="PKC55823.1"/>
    </source>
</evidence>
<sequence length="629" mass="75866">MYNLNISLSSLVNFDYYWLVKNAENLMRKIRILIKKSANLSKSTPNFILHDKEIYGLKSIYDLQLESISKNIIYQSSNGNDKLKTLFKIKFLQEQKRIWTAKCPGEMEFEEYRGKHCWIRDAINLLKSEDMCLCIHETKDKEDEHRIKGRGLEIIDFLTKKEIKLSANSRRKKGIIFLPQLLEGDSVHPMKWKHFIMEKGLNLRGKIPRWFKKIEREVIEDQMTRINIYKKKSRSKKYKRLGYLNNDMIVDLDNSPELVKCSGCEKNSRNTILKPYESLRNIIKKNEIIREYVEYDINDEFYNWRIDLIDKLIETTDENFIKFLKNSLIEEEKRDGREWKNYNSDKEELKFSVRYDDNLENEFKVIIRVVIKGTLDEDLDKIRLKLREELVNNKAMVDSKSYKMKFIDEDEFDWNKTLQFISNRNIYTSWEIEKDDVWERSYKIKNFLKDLPTYEVLYKRDVNKIETDQCIRCKNGVEDWDHLWICETNELTIKEVLELSISKFEESLLKEEKHEKIKFLQNINFSFLKILYEKSEVLLGKEKYWELIRGVYNRKFNTLSKDKDEKEVINELWSFCFNALKKEFWNKRCNEVNEIEQSLGIKKLDKKVRKFIDRDMKCGDKSIEIKEKN</sequence>
<dbReference type="AlphaFoldDB" id="A0A2N0QXM8"/>
<reference evidence="1 2" key="1">
    <citation type="submission" date="2017-10" db="EMBL/GenBank/DDBJ databases">
        <title>Extensive intraspecific genome diversity in a model arbuscular mycorrhizal fungus.</title>
        <authorList>
            <person name="Chen E.C.H."/>
            <person name="Morin E."/>
            <person name="Baudet D."/>
            <person name="Noel J."/>
            <person name="Ndikumana S."/>
            <person name="Charron P."/>
            <person name="St-Onge C."/>
            <person name="Giorgi J."/>
            <person name="Grigoriev I.V."/>
            <person name="Roux C."/>
            <person name="Martin F.M."/>
            <person name="Corradi N."/>
        </authorList>
    </citation>
    <scope>NUCLEOTIDE SEQUENCE [LARGE SCALE GENOMIC DNA]</scope>
    <source>
        <strain evidence="1 2">A1</strain>
    </source>
</reference>
<comment type="caution">
    <text evidence="1">The sequence shown here is derived from an EMBL/GenBank/DDBJ whole genome shotgun (WGS) entry which is preliminary data.</text>
</comment>
<accession>A0A2N0QXM8</accession>
<reference evidence="1 2" key="2">
    <citation type="submission" date="2017-10" db="EMBL/GenBank/DDBJ databases">
        <title>Genome analyses suggest a sexual origin of heterokaryosis in a supposedly ancient asexual fungus.</title>
        <authorList>
            <person name="Corradi N."/>
            <person name="Sedzielewska K."/>
            <person name="Noel J."/>
            <person name="Charron P."/>
            <person name="Farinelli L."/>
            <person name="Marton T."/>
            <person name="Kruger M."/>
            <person name="Pelin A."/>
            <person name="Brachmann A."/>
            <person name="Corradi N."/>
        </authorList>
    </citation>
    <scope>NUCLEOTIDE SEQUENCE [LARGE SCALE GENOMIC DNA]</scope>
    <source>
        <strain evidence="1 2">A1</strain>
    </source>
</reference>
<organism evidence="1 2">
    <name type="scientific">Rhizophagus irregularis</name>
    <dbReference type="NCBI Taxonomy" id="588596"/>
    <lineage>
        <taxon>Eukaryota</taxon>
        <taxon>Fungi</taxon>
        <taxon>Fungi incertae sedis</taxon>
        <taxon>Mucoromycota</taxon>
        <taxon>Glomeromycotina</taxon>
        <taxon>Glomeromycetes</taxon>
        <taxon>Glomerales</taxon>
        <taxon>Glomeraceae</taxon>
        <taxon>Rhizophagus</taxon>
    </lineage>
</organism>
<proteinExistence type="predicted"/>
<dbReference type="VEuPathDB" id="FungiDB:RhiirA1_474964"/>
<dbReference type="EMBL" id="LLXH01002408">
    <property type="protein sequence ID" value="PKC55823.1"/>
    <property type="molecule type" value="Genomic_DNA"/>
</dbReference>
<protein>
    <submittedName>
        <fullName evidence="1">Uncharacterized protein</fullName>
    </submittedName>
</protein>
<gene>
    <name evidence="1" type="ORF">RhiirA1_474964</name>
</gene>
<dbReference type="VEuPathDB" id="FungiDB:FUN_013961"/>
<dbReference type="VEuPathDB" id="FungiDB:FUN_022166"/>